<keyword evidence="3" id="KW-0238">DNA-binding</keyword>
<protein>
    <recommendedName>
        <fullName evidence="5">Type I restriction modification DNA specificity domain-containing protein</fullName>
    </recommendedName>
</protein>
<evidence type="ECO:0000313" key="6">
    <source>
        <dbReference type="EMBL" id="MPL55924.1"/>
    </source>
</evidence>
<comment type="caution">
    <text evidence="6">The sequence shown here is derived from an EMBL/GenBank/DDBJ whole genome shotgun (WGS) entry which is preliminary data.</text>
</comment>
<feature type="compositionally biased region" description="Basic and acidic residues" evidence="4">
    <location>
        <begin position="223"/>
        <end position="242"/>
    </location>
</feature>
<feature type="compositionally biased region" description="Polar residues" evidence="4">
    <location>
        <begin position="212"/>
        <end position="222"/>
    </location>
</feature>
<dbReference type="InterPro" id="IPR000055">
    <property type="entry name" value="Restrct_endonuc_typeI_TRD"/>
</dbReference>
<name>A0A644SMM1_9ZZZZ</name>
<dbReference type="AlphaFoldDB" id="A0A644SMM1"/>
<dbReference type="PANTHER" id="PTHR30408:SF13">
    <property type="entry name" value="TYPE I RESTRICTION ENZYME HINDI SPECIFICITY SUBUNIT"/>
    <property type="match status" value="1"/>
</dbReference>
<dbReference type="GO" id="GO:0003677">
    <property type="term" value="F:DNA binding"/>
    <property type="evidence" value="ECO:0007669"/>
    <property type="project" value="UniProtKB-KW"/>
</dbReference>
<evidence type="ECO:0000256" key="2">
    <source>
        <dbReference type="ARBA" id="ARBA00022747"/>
    </source>
</evidence>
<feature type="domain" description="Type I restriction modification DNA specificity" evidence="5">
    <location>
        <begin position="27"/>
        <end position="183"/>
    </location>
</feature>
<organism evidence="6">
    <name type="scientific">bioreactor metagenome</name>
    <dbReference type="NCBI Taxonomy" id="1076179"/>
    <lineage>
        <taxon>unclassified sequences</taxon>
        <taxon>metagenomes</taxon>
        <taxon>ecological metagenomes</taxon>
    </lineage>
</organism>
<keyword evidence="2" id="KW-0680">Restriction system</keyword>
<accession>A0A644SMM1</accession>
<dbReference type="Gene3D" id="1.10.287.1120">
    <property type="entry name" value="Bipartite methylase S protein"/>
    <property type="match status" value="1"/>
</dbReference>
<feature type="region of interest" description="Disordered" evidence="4">
    <location>
        <begin position="212"/>
        <end position="243"/>
    </location>
</feature>
<evidence type="ECO:0000256" key="3">
    <source>
        <dbReference type="ARBA" id="ARBA00023125"/>
    </source>
</evidence>
<reference evidence="6" key="1">
    <citation type="submission" date="2019-08" db="EMBL/GenBank/DDBJ databases">
        <authorList>
            <person name="Kucharzyk K."/>
            <person name="Murdoch R.W."/>
            <person name="Higgins S."/>
            <person name="Loffler F."/>
        </authorList>
    </citation>
    <scope>NUCLEOTIDE SEQUENCE</scope>
</reference>
<dbReference type="EMBL" id="VSSQ01000002">
    <property type="protein sequence ID" value="MPL55924.1"/>
    <property type="molecule type" value="Genomic_DNA"/>
</dbReference>
<dbReference type="GO" id="GO:0009307">
    <property type="term" value="P:DNA restriction-modification system"/>
    <property type="evidence" value="ECO:0007669"/>
    <property type="project" value="UniProtKB-KW"/>
</dbReference>
<dbReference type="CDD" id="cd17246">
    <property type="entry name" value="RMtype1_S_SonII-TRD2-CR2_like"/>
    <property type="match status" value="1"/>
</dbReference>
<dbReference type="SUPFAM" id="SSF116734">
    <property type="entry name" value="DNA methylase specificity domain"/>
    <property type="match status" value="2"/>
</dbReference>
<dbReference type="InterPro" id="IPR044946">
    <property type="entry name" value="Restrct_endonuc_typeI_TRD_sf"/>
</dbReference>
<comment type="similarity">
    <text evidence="1">Belongs to the type-I restriction system S methylase family.</text>
</comment>
<dbReference type="InterPro" id="IPR052021">
    <property type="entry name" value="Type-I_RS_S_subunit"/>
</dbReference>
<dbReference type="Gene3D" id="3.90.220.20">
    <property type="entry name" value="DNA methylase specificity domains"/>
    <property type="match status" value="2"/>
</dbReference>
<dbReference type="Pfam" id="PF01420">
    <property type="entry name" value="Methylase_S"/>
    <property type="match status" value="1"/>
</dbReference>
<evidence type="ECO:0000259" key="5">
    <source>
        <dbReference type="Pfam" id="PF01420"/>
    </source>
</evidence>
<sequence>MKVDRDILNNLCLNITDGEHGTIQNDNNGRYFLLSNKNIINGQIIISDADRRINKESFSKINKRTKLENGDLVISTVGVLGKLAIIKTENLNYDFQRSVGIVKCDEKKINTKYLYYYLNTQFVQNRLNHLSKGAVQKCLFISDLKNLEIDFPDLPTQQKIASVLSALDDKIELNNRINAELEAMAKTLYDYWFVQFDFPVASTGSATEISRENVASTPLSQQSDEKNTAAERSQETVAERSRGYKSSSGKMVYNEILKREIPEGWEVKKLEEIVKKISNSINPNDFQDLKYLPIDKLPKKSFSYSDFEDRENANSSLIKFDKDDILLGAMRVYFHRVCLAYEDGISRNTIFVLRPKHKFLRLFSLFLINKEETIQFANDNSTGSSIPYAKWENGLADYQFCLPSENLIVKFEKQISPIMDKIINNSKKNQELSALRDWLLPMLMNGQVKVG</sequence>
<gene>
    <name evidence="6" type="ORF">SDC9_01406</name>
</gene>
<evidence type="ECO:0000256" key="1">
    <source>
        <dbReference type="ARBA" id="ARBA00010923"/>
    </source>
</evidence>
<evidence type="ECO:0000256" key="4">
    <source>
        <dbReference type="SAM" id="MobiDB-lite"/>
    </source>
</evidence>
<dbReference type="PANTHER" id="PTHR30408">
    <property type="entry name" value="TYPE-1 RESTRICTION ENZYME ECOKI SPECIFICITY PROTEIN"/>
    <property type="match status" value="1"/>
</dbReference>
<proteinExistence type="inferred from homology"/>